<feature type="region of interest" description="Disordered" evidence="1">
    <location>
        <begin position="271"/>
        <end position="318"/>
    </location>
</feature>
<sequence>MAMKAGMFSYKALRNKLKNSDPFTRVTKCDVDMCESFFKFRTHPDMAGRVDYLDNTVTLGERREKIRRILNIARNDRHLQIILSYDANKKTFESARCWAVLLTMQWDQLQAFYGILTSQDVTAKQDAFLSFLQACIPVTNLVWWMSETPTTRKEQVWARSERQRNEALKRDNFRCVLTNSAIREVCHIVPFWTLSRRMEIQRDVLQPLRFVLGLEFFHRLMGLMNQQTERGTTEPSDFDLLDSPANMITLSNKLHKLWDDGVFGLEPIARPQKSDTLAPPTLEKPGTGPSAVKRGADTVEHQPPHKMVTKGNKTGKEGKLVSVEKPMYGITLRFHWLQKTTLVGLDDSPPTLDADPRSMWQDWDHDNVRDNEHATPLDNGHIITIWSDDKEKLPNWDLLSVQWLAFRLHRLSGAADVELYAPQKDQDDDEALAARVIQAKRQATEAIAERRGLDPDRLLADPRGPYYVPPDAQPRAD</sequence>
<dbReference type="InterPro" id="IPR003615">
    <property type="entry name" value="HNH_nuc"/>
</dbReference>
<evidence type="ECO:0000313" key="3">
    <source>
        <dbReference type="EMBL" id="KAK2027816.1"/>
    </source>
</evidence>
<feature type="compositionally biased region" description="Basic and acidic residues" evidence="1">
    <location>
        <begin position="294"/>
        <end position="303"/>
    </location>
</feature>
<feature type="compositionally biased region" description="Basic and acidic residues" evidence="1">
    <location>
        <begin position="447"/>
        <end position="460"/>
    </location>
</feature>
<dbReference type="Proteomes" id="UP001232148">
    <property type="component" value="Unassembled WGS sequence"/>
</dbReference>
<feature type="compositionally biased region" description="Pro residues" evidence="1">
    <location>
        <begin position="467"/>
        <end position="477"/>
    </location>
</feature>
<feature type="domain" description="HNH nuclease" evidence="2">
    <location>
        <begin position="175"/>
        <end position="265"/>
    </location>
</feature>
<name>A0AAD9HGN4_9PEZI</name>
<comment type="caution">
    <text evidence="3">The sequence shown here is derived from an EMBL/GenBank/DDBJ whole genome shotgun (WGS) entry which is preliminary data.</text>
</comment>
<proteinExistence type="predicted"/>
<evidence type="ECO:0000259" key="2">
    <source>
        <dbReference type="Pfam" id="PF13391"/>
    </source>
</evidence>
<keyword evidence="4" id="KW-1185">Reference proteome</keyword>
<dbReference type="EMBL" id="MU842888">
    <property type="protein sequence ID" value="KAK2027816.1"/>
    <property type="molecule type" value="Genomic_DNA"/>
</dbReference>
<gene>
    <name evidence="3" type="ORF">LX32DRAFT_673871</name>
</gene>
<dbReference type="Pfam" id="PF13391">
    <property type="entry name" value="HNH_2"/>
    <property type="match status" value="1"/>
</dbReference>
<reference evidence="3" key="1">
    <citation type="submission" date="2021-06" db="EMBL/GenBank/DDBJ databases">
        <title>Comparative genomics, transcriptomics and evolutionary studies reveal genomic signatures of adaptation to plant cell wall in hemibiotrophic fungi.</title>
        <authorList>
            <consortium name="DOE Joint Genome Institute"/>
            <person name="Baroncelli R."/>
            <person name="Diaz J.F."/>
            <person name="Benocci T."/>
            <person name="Peng M."/>
            <person name="Battaglia E."/>
            <person name="Haridas S."/>
            <person name="Andreopoulos W."/>
            <person name="Labutti K."/>
            <person name="Pangilinan J."/>
            <person name="Floch G.L."/>
            <person name="Makela M.R."/>
            <person name="Henrissat B."/>
            <person name="Grigoriev I.V."/>
            <person name="Crouch J.A."/>
            <person name="De Vries R.P."/>
            <person name="Sukno S.A."/>
            <person name="Thon M.R."/>
        </authorList>
    </citation>
    <scope>NUCLEOTIDE SEQUENCE</scope>
    <source>
        <strain evidence="3">MAFF235873</strain>
    </source>
</reference>
<dbReference type="AlphaFoldDB" id="A0AAD9HGN4"/>
<evidence type="ECO:0000256" key="1">
    <source>
        <dbReference type="SAM" id="MobiDB-lite"/>
    </source>
</evidence>
<organism evidence="3 4">
    <name type="scientific">Colletotrichum zoysiae</name>
    <dbReference type="NCBI Taxonomy" id="1216348"/>
    <lineage>
        <taxon>Eukaryota</taxon>
        <taxon>Fungi</taxon>
        <taxon>Dikarya</taxon>
        <taxon>Ascomycota</taxon>
        <taxon>Pezizomycotina</taxon>
        <taxon>Sordariomycetes</taxon>
        <taxon>Hypocreomycetidae</taxon>
        <taxon>Glomerellales</taxon>
        <taxon>Glomerellaceae</taxon>
        <taxon>Colletotrichum</taxon>
        <taxon>Colletotrichum graminicola species complex</taxon>
    </lineage>
</organism>
<evidence type="ECO:0000313" key="4">
    <source>
        <dbReference type="Proteomes" id="UP001232148"/>
    </source>
</evidence>
<protein>
    <recommendedName>
        <fullName evidence="2">HNH nuclease domain-containing protein</fullName>
    </recommendedName>
</protein>
<feature type="region of interest" description="Disordered" evidence="1">
    <location>
        <begin position="447"/>
        <end position="477"/>
    </location>
</feature>
<accession>A0AAD9HGN4</accession>